<sequence>MALKILALVSAGGFFLWKALTGWRIINLKLSLKVARMNTIFLQRRWLTK</sequence>
<proteinExistence type="predicted"/>
<evidence type="ECO:0000313" key="1">
    <source>
        <dbReference type="EMBL" id="MBK8890806.1"/>
    </source>
</evidence>
<accession>A0A9D7LNE8</accession>
<protein>
    <submittedName>
        <fullName evidence="1">Uncharacterized protein</fullName>
    </submittedName>
</protein>
<dbReference type="Proteomes" id="UP000808146">
    <property type="component" value="Unassembled WGS sequence"/>
</dbReference>
<evidence type="ECO:0000313" key="2">
    <source>
        <dbReference type="Proteomes" id="UP000808146"/>
    </source>
</evidence>
<gene>
    <name evidence="1" type="ORF">IPN75_10680</name>
</gene>
<comment type="caution">
    <text evidence="1">The sequence shown here is derived from an EMBL/GenBank/DDBJ whole genome shotgun (WGS) entry which is preliminary data.</text>
</comment>
<dbReference type="AlphaFoldDB" id="A0A9D7LNE8"/>
<name>A0A9D7LNE8_9RHOO</name>
<reference evidence="1" key="1">
    <citation type="submission" date="2020-10" db="EMBL/GenBank/DDBJ databases">
        <title>Connecting structure to function with the recovery of over 1000 high-quality activated sludge metagenome-assembled genomes encoding full-length rRNA genes using long-read sequencing.</title>
        <authorList>
            <person name="Singleton C.M."/>
            <person name="Petriglieri F."/>
            <person name="Kristensen J.M."/>
            <person name="Kirkegaard R.H."/>
            <person name="Michaelsen T.Y."/>
            <person name="Andersen M.H."/>
            <person name="Karst S.M."/>
            <person name="Dueholm M.S."/>
            <person name="Nielsen P.H."/>
            <person name="Albertsen M."/>
        </authorList>
    </citation>
    <scope>NUCLEOTIDE SEQUENCE</scope>
    <source>
        <strain evidence="1">OdNE_18-Q3-R46-58_BAT3C.305</strain>
    </source>
</reference>
<organism evidence="1 2">
    <name type="scientific">Candidatus Dechloromonas phosphorivorans</name>
    <dbReference type="NCBI Taxonomy" id="2899244"/>
    <lineage>
        <taxon>Bacteria</taxon>
        <taxon>Pseudomonadati</taxon>
        <taxon>Pseudomonadota</taxon>
        <taxon>Betaproteobacteria</taxon>
        <taxon>Rhodocyclales</taxon>
        <taxon>Azonexaceae</taxon>
        <taxon>Dechloromonas</taxon>
    </lineage>
</organism>
<dbReference type="EMBL" id="JADKBR010000015">
    <property type="protein sequence ID" value="MBK8890806.1"/>
    <property type="molecule type" value="Genomic_DNA"/>
</dbReference>